<protein>
    <submittedName>
        <fullName evidence="1">Uncharacterized protein</fullName>
    </submittedName>
</protein>
<comment type="caution">
    <text evidence="1">The sequence shown here is derived from an EMBL/GenBank/DDBJ whole genome shotgun (WGS) entry which is preliminary data.</text>
</comment>
<gene>
    <name evidence="1" type="ORF">PMG71_10165</name>
</gene>
<reference evidence="1 2" key="1">
    <citation type="submission" date="2023-01" db="EMBL/GenBank/DDBJ databases">
        <title>Novel diversity within Roseofilum (Cyanobacteria; Desertifilaceae) from marine benthic mats with descriptions of four novel species.</title>
        <authorList>
            <person name="Wang Y."/>
            <person name="Berthold D.E."/>
            <person name="Hu J."/>
            <person name="Lefler F.W."/>
            <person name="Laughinghouse H.D. IV."/>
        </authorList>
    </citation>
    <scope>NUCLEOTIDE SEQUENCE [LARGE SCALE GENOMIC DNA]</scope>
    <source>
        <strain evidence="1 2">BLCC-M154</strain>
    </source>
</reference>
<organism evidence="1 2">
    <name type="scientific">Roseofilum acuticapitatum BLCC-M154</name>
    <dbReference type="NCBI Taxonomy" id="3022444"/>
    <lineage>
        <taxon>Bacteria</taxon>
        <taxon>Bacillati</taxon>
        <taxon>Cyanobacteriota</taxon>
        <taxon>Cyanophyceae</taxon>
        <taxon>Desertifilales</taxon>
        <taxon>Desertifilaceae</taxon>
        <taxon>Roseofilum</taxon>
        <taxon>Roseofilum acuticapitatum</taxon>
    </lineage>
</organism>
<dbReference type="Proteomes" id="UP001235303">
    <property type="component" value="Unassembled WGS sequence"/>
</dbReference>
<keyword evidence="2" id="KW-1185">Reference proteome</keyword>
<dbReference type="RefSeq" id="WP_283753549.1">
    <property type="nucleotide sequence ID" value="NZ_JAQOSP010000067.1"/>
</dbReference>
<evidence type="ECO:0000313" key="1">
    <source>
        <dbReference type="EMBL" id="MDJ1169791.1"/>
    </source>
</evidence>
<sequence>MQGITITDQTMDGFLTVNLIDILQQITPKVLNSNWKIYNLECLGATADELCQICDQEQQISGALLLQLATDITQVIDGKFEAYDFNQTQPWLIITAVDSSAYDVETVDEKILDRLRKQFQQVTDFPSLLTI</sequence>
<evidence type="ECO:0000313" key="2">
    <source>
        <dbReference type="Proteomes" id="UP001235303"/>
    </source>
</evidence>
<accession>A0ABT7ATZ2</accession>
<proteinExistence type="predicted"/>
<dbReference type="EMBL" id="JAQOSP010000067">
    <property type="protein sequence ID" value="MDJ1169791.1"/>
    <property type="molecule type" value="Genomic_DNA"/>
</dbReference>
<name>A0ABT7ATZ2_9CYAN</name>